<dbReference type="SUPFAM" id="SSF56399">
    <property type="entry name" value="ADP-ribosylation"/>
    <property type="match status" value="1"/>
</dbReference>
<evidence type="ECO:0000256" key="5">
    <source>
        <dbReference type="SAM" id="MobiDB-lite"/>
    </source>
</evidence>
<feature type="signal peptide" evidence="6">
    <location>
        <begin position="1"/>
        <end position="23"/>
    </location>
</feature>
<dbReference type="InterPro" id="IPR001144">
    <property type="entry name" value="Enterotoxin_A"/>
</dbReference>
<dbReference type="STRING" id="98403.A0A151GX32"/>
<dbReference type="Proteomes" id="UP000076580">
    <property type="component" value="Chromosome 01"/>
</dbReference>
<evidence type="ECO:0000256" key="6">
    <source>
        <dbReference type="SAM" id="SignalP"/>
    </source>
</evidence>
<keyword evidence="4" id="KW-1015">Disulfide bond</keyword>
<proteinExistence type="predicted"/>
<organism evidence="7 8">
    <name type="scientific">Drechmeria coniospora</name>
    <name type="common">Nematophagous fungus</name>
    <name type="synonym">Meria coniospora</name>
    <dbReference type="NCBI Taxonomy" id="98403"/>
    <lineage>
        <taxon>Eukaryota</taxon>
        <taxon>Fungi</taxon>
        <taxon>Dikarya</taxon>
        <taxon>Ascomycota</taxon>
        <taxon>Pezizomycotina</taxon>
        <taxon>Sordariomycetes</taxon>
        <taxon>Hypocreomycetidae</taxon>
        <taxon>Hypocreales</taxon>
        <taxon>Ophiocordycipitaceae</taxon>
        <taxon>Drechmeria</taxon>
    </lineage>
</organism>
<keyword evidence="8" id="KW-1185">Reference proteome</keyword>
<protein>
    <submittedName>
        <fullName evidence="7">Uncharacterized protein</fullName>
    </submittedName>
</protein>
<evidence type="ECO:0000256" key="3">
    <source>
        <dbReference type="ARBA" id="ARBA00023026"/>
    </source>
</evidence>
<dbReference type="EMBL" id="LAYC01000001">
    <property type="protein sequence ID" value="KYK61658.1"/>
    <property type="molecule type" value="Genomic_DNA"/>
</dbReference>
<gene>
    <name evidence="7" type="ORF">DCS_02801</name>
</gene>
<dbReference type="RefSeq" id="XP_040661010.1">
    <property type="nucleotide sequence ID" value="XM_040800127.1"/>
</dbReference>
<evidence type="ECO:0000256" key="2">
    <source>
        <dbReference type="ARBA" id="ARBA00022729"/>
    </source>
</evidence>
<evidence type="ECO:0000313" key="8">
    <source>
        <dbReference type="Proteomes" id="UP000076580"/>
    </source>
</evidence>
<feature type="region of interest" description="Disordered" evidence="5">
    <location>
        <begin position="244"/>
        <end position="267"/>
    </location>
</feature>
<keyword evidence="3" id="KW-0843">Virulence</keyword>
<keyword evidence="1" id="KW-0800">Toxin</keyword>
<feature type="region of interest" description="Disordered" evidence="5">
    <location>
        <begin position="367"/>
        <end position="390"/>
    </location>
</feature>
<feature type="chain" id="PRO_5007581090" evidence="6">
    <location>
        <begin position="24"/>
        <end position="477"/>
    </location>
</feature>
<dbReference type="Pfam" id="PF01375">
    <property type="entry name" value="Enterotoxin_a"/>
    <property type="match status" value="1"/>
</dbReference>
<dbReference type="GeneID" id="63715444"/>
<feature type="region of interest" description="Disordered" evidence="5">
    <location>
        <begin position="304"/>
        <end position="337"/>
    </location>
</feature>
<comment type="caution">
    <text evidence="7">The sequence shown here is derived from an EMBL/GenBank/DDBJ whole genome shotgun (WGS) entry which is preliminary data.</text>
</comment>
<name>A0A151GX32_DRECN</name>
<evidence type="ECO:0000313" key="7">
    <source>
        <dbReference type="EMBL" id="KYK61658.1"/>
    </source>
</evidence>
<reference evidence="7 8" key="1">
    <citation type="journal article" date="2016" name="Sci. Rep.">
        <title>Insights into Adaptations to a Near-Obligate Nematode Endoparasitic Lifestyle from the Finished Genome of Drechmeria coniospora.</title>
        <authorList>
            <person name="Zhang L."/>
            <person name="Zhou Z."/>
            <person name="Guo Q."/>
            <person name="Fokkens L."/>
            <person name="Miskei M."/>
            <person name="Pocsi I."/>
            <person name="Zhang W."/>
            <person name="Chen M."/>
            <person name="Wang L."/>
            <person name="Sun Y."/>
            <person name="Donzelli B.G."/>
            <person name="Gibson D.M."/>
            <person name="Nelson D.R."/>
            <person name="Luo J.G."/>
            <person name="Rep M."/>
            <person name="Liu H."/>
            <person name="Yang S."/>
            <person name="Wang J."/>
            <person name="Krasnoff S.B."/>
            <person name="Xu Y."/>
            <person name="Molnar I."/>
            <person name="Lin M."/>
        </authorList>
    </citation>
    <scope>NUCLEOTIDE SEQUENCE [LARGE SCALE GENOMIC DNA]</scope>
    <source>
        <strain evidence="7 8">ARSEF 6962</strain>
    </source>
</reference>
<dbReference type="InParanoid" id="A0A151GX32"/>
<sequence length="477" mass="52518">MVRNGGVALLLSLSLAWSVGVDCLAIESTSSSVENEMETKPETVTESPDRLYRVDTRTPATIWDAGGFLPWAALEDPEADFSVYDHALGPSNQSVYVSTTSDLDWALAYAEGIQGYIYAIDPTENMFCVADSLRANDTDIQQQLEKHLRQKEWVALGGIRGDQISGVARAPLNGQNYDVKFSPFNGYNKSKYSDGHAASGPQPELAGFPLDGQAGLELRPQKVLSAPPLREAGMKLMDTAMESGWEKPADSQGRSESIKDKETGMKMTGKEVPASARLRGGDADGRMPANDKKITMCSLSPMTLEKRRGRGGGSGRSFFQRPAFSSRQGRPAGTRNRGRKTCYGLASAIEIAFWAIIEQMEKSPIDWDKASTSDGTNGTRLNFPDEEPSPRVSAFVPDEVKEALDQQRAESGRISTDNEIVREKFQNVVDPENFGFRTQWADGSVTFTSPQKSFVIKCDFDRFRSELNLDSCYFNPY</sequence>
<dbReference type="GO" id="GO:0090729">
    <property type="term" value="F:toxin activity"/>
    <property type="evidence" value="ECO:0007669"/>
    <property type="project" value="UniProtKB-KW"/>
</dbReference>
<dbReference type="Gene3D" id="3.90.210.10">
    <property type="entry name" value="Heat-Labile Enterotoxin, subunit A"/>
    <property type="match status" value="1"/>
</dbReference>
<keyword evidence="2 6" id="KW-0732">Signal</keyword>
<evidence type="ECO:0000256" key="4">
    <source>
        <dbReference type="ARBA" id="ARBA00023157"/>
    </source>
</evidence>
<dbReference type="AlphaFoldDB" id="A0A151GX32"/>
<evidence type="ECO:0000256" key="1">
    <source>
        <dbReference type="ARBA" id="ARBA00022656"/>
    </source>
</evidence>
<accession>A0A151GX32</accession>